<dbReference type="PANTHER" id="PTHR34975:SF2">
    <property type="entry name" value="SPORE GERMINATION PROTEIN A2"/>
    <property type="match status" value="1"/>
</dbReference>
<gene>
    <name evidence="9" type="ORF">ACFPPD_12810</name>
</gene>
<reference evidence="10" key="1">
    <citation type="journal article" date="2019" name="Int. J. Syst. Evol. Microbiol.">
        <title>The Global Catalogue of Microorganisms (GCM) 10K type strain sequencing project: providing services to taxonomists for standard genome sequencing and annotation.</title>
        <authorList>
            <consortium name="The Broad Institute Genomics Platform"/>
            <consortium name="The Broad Institute Genome Sequencing Center for Infectious Disease"/>
            <person name="Wu L."/>
            <person name="Ma J."/>
        </authorList>
    </citation>
    <scope>NUCLEOTIDE SEQUENCE [LARGE SCALE GENOMIC DNA]</scope>
    <source>
        <strain evidence="10">CCUG 57113</strain>
    </source>
</reference>
<dbReference type="PANTHER" id="PTHR34975">
    <property type="entry name" value="SPORE GERMINATION PROTEIN A2"/>
    <property type="match status" value="1"/>
</dbReference>
<comment type="subcellular location">
    <subcellularLocation>
        <location evidence="1">Membrane</location>
        <topology evidence="1">Multi-pass membrane protein</topology>
    </subcellularLocation>
</comment>
<dbReference type="EMBL" id="JBHSMH010000041">
    <property type="protein sequence ID" value="MFC5469607.1"/>
    <property type="molecule type" value="Genomic_DNA"/>
</dbReference>
<keyword evidence="6 8" id="KW-1133">Transmembrane helix</keyword>
<evidence type="ECO:0000256" key="6">
    <source>
        <dbReference type="ARBA" id="ARBA00022989"/>
    </source>
</evidence>
<organism evidence="9 10">
    <name type="scientific">Cohnella suwonensis</name>
    <dbReference type="NCBI Taxonomy" id="696072"/>
    <lineage>
        <taxon>Bacteria</taxon>
        <taxon>Bacillati</taxon>
        <taxon>Bacillota</taxon>
        <taxon>Bacilli</taxon>
        <taxon>Bacillales</taxon>
        <taxon>Paenibacillaceae</taxon>
        <taxon>Cohnella</taxon>
    </lineage>
</organism>
<sequence>MNQSMITTRQATLWLTMYYIGSAVLIVPVMLASAAKQDAWMSAILALGLHFAIIPVFATLGHLSGSEGAGAFLSRLFGRWGGKLTLFVLLLTGPFPILIFNLRDLSDFTTTVVMQRTPMEAISYMMLFAVVIGLYSGVRTVGRAAEALFPFVFFLIIVLLISITPSLSFWRLFPFMENGIRPVISASIPLFGYPFMEVSVLWLICSRMKQPGQFGQVLRRSAWMSGTVFLLLTVFVIMVAGAPITAQLSFPSYFISRTISIGDFYERIEAIVTMIWYMTMFFRMALLLYVSSEGTAALLSLKDGRPLHIPLALIALPLSLHAWPNPASIMEYDRNWPFFRLAFGVLLPLLILWAAVAKRKTGTRSTAR</sequence>
<evidence type="ECO:0000256" key="3">
    <source>
        <dbReference type="ARBA" id="ARBA00022448"/>
    </source>
</evidence>
<feature type="transmembrane region" description="Helical" evidence="8">
    <location>
        <begin position="270"/>
        <end position="290"/>
    </location>
</feature>
<evidence type="ECO:0000256" key="1">
    <source>
        <dbReference type="ARBA" id="ARBA00004141"/>
    </source>
</evidence>
<dbReference type="Pfam" id="PF03845">
    <property type="entry name" value="Spore_permease"/>
    <property type="match status" value="1"/>
</dbReference>
<feature type="transmembrane region" description="Helical" evidence="8">
    <location>
        <begin position="336"/>
        <end position="356"/>
    </location>
</feature>
<proteinExistence type="inferred from homology"/>
<evidence type="ECO:0000256" key="8">
    <source>
        <dbReference type="SAM" id="Phobius"/>
    </source>
</evidence>
<name>A0ABW0LXB6_9BACL</name>
<comment type="similarity">
    <text evidence="2">Belongs to the amino acid-polyamine-organocation (APC) superfamily. Spore germination protein (SGP) (TC 2.A.3.9) family.</text>
</comment>
<feature type="transmembrane region" description="Helical" evidence="8">
    <location>
        <begin position="148"/>
        <end position="170"/>
    </location>
</feature>
<feature type="transmembrane region" description="Helical" evidence="8">
    <location>
        <begin position="84"/>
        <end position="102"/>
    </location>
</feature>
<dbReference type="RefSeq" id="WP_209745081.1">
    <property type="nucleotide sequence ID" value="NZ_JBHSMH010000041.1"/>
</dbReference>
<comment type="caution">
    <text evidence="9">The sequence shown here is derived from an EMBL/GenBank/DDBJ whole genome shotgun (WGS) entry which is preliminary data.</text>
</comment>
<evidence type="ECO:0000256" key="2">
    <source>
        <dbReference type="ARBA" id="ARBA00007998"/>
    </source>
</evidence>
<evidence type="ECO:0000313" key="9">
    <source>
        <dbReference type="EMBL" id="MFC5469607.1"/>
    </source>
</evidence>
<feature type="transmembrane region" description="Helical" evidence="8">
    <location>
        <begin position="122"/>
        <end position="141"/>
    </location>
</feature>
<dbReference type="NCBIfam" id="TIGR00912">
    <property type="entry name" value="2A0309"/>
    <property type="match status" value="1"/>
</dbReference>
<feature type="transmembrane region" description="Helical" evidence="8">
    <location>
        <begin position="182"/>
        <end position="205"/>
    </location>
</feature>
<dbReference type="Proteomes" id="UP001596105">
    <property type="component" value="Unassembled WGS sequence"/>
</dbReference>
<dbReference type="InterPro" id="IPR004761">
    <property type="entry name" value="Spore_GerAB"/>
</dbReference>
<keyword evidence="3" id="KW-0813">Transport</keyword>
<accession>A0ABW0LXB6</accession>
<feature type="transmembrane region" description="Helical" evidence="8">
    <location>
        <begin position="306"/>
        <end position="324"/>
    </location>
</feature>
<feature type="transmembrane region" description="Helical" evidence="8">
    <location>
        <begin position="40"/>
        <end position="63"/>
    </location>
</feature>
<keyword evidence="4" id="KW-0309">Germination</keyword>
<protein>
    <submittedName>
        <fullName evidence="9">Endospore germination permease</fullName>
    </submittedName>
</protein>
<evidence type="ECO:0000256" key="4">
    <source>
        <dbReference type="ARBA" id="ARBA00022544"/>
    </source>
</evidence>
<keyword evidence="5 8" id="KW-0812">Transmembrane</keyword>
<evidence type="ECO:0000256" key="5">
    <source>
        <dbReference type="ARBA" id="ARBA00022692"/>
    </source>
</evidence>
<feature type="transmembrane region" description="Helical" evidence="8">
    <location>
        <begin position="12"/>
        <end position="34"/>
    </location>
</feature>
<keyword evidence="10" id="KW-1185">Reference proteome</keyword>
<keyword evidence="7 8" id="KW-0472">Membrane</keyword>
<evidence type="ECO:0000256" key="7">
    <source>
        <dbReference type="ARBA" id="ARBA00023136"/>
    </source>
</evidence>
<evidence type="ECO:0000313" key="10">
    <source>
        <dbReference type="Proteomes" id="UP001596105"/>
    </source>
</evidence>
<feature type="transmembrane region" description="Helical" evidence="8">
    <location>
        <begin position="226"/>
        <end position="250"/>
    </location>
</feature>